<name>A0A4U5P0P8_STECR</name>
<dbReference type="AlphaFoldDB" id="A0A4U5P0P8"/>
<protein>
    <recommendedName>
        <fullName evidence="2">glucuronosyltransferase</fullName>
        <ecNumber evidence="2">2.4.1.17</ecNumber>
    </recommendedName>
</protein>
<keyword evidence="7" id="KW-1185">Reference proteome</keyword>
<dbReference type="SUPFAM" id="SSF53756">
    <property type="entry name" value="UDP-Glycosyltransferase/glycogen phosphorylase"/>
    <property type="match status" value="2"/>
</dbReference>
<dbReference type="PANTHER" id="PTHR48043">
    <property type="entry name" value="EG:EG0003.4 PROTEIN-RELATED"/>
    <property type="match status" value="1"/>
</dbReference>
<dbReference type="InterPro" id="IPR050271">
    <property type="entry name" value="UDP-glycosyltransferase"/>
</dbReference>
<dbReference type="GO" id="GO:0015020">
    <property type="term" value="F:glucuronosyltransferase activity"/>
    <property type="evidence" value="ECO:0007669"/>
    <property type="project" value="UniProtKB-EC"/>
</dbReference>
<keyword evidence="5" id="KW-0812">Transmembrane</keyword>
<feature type="transmembrane region" description="Helical" evidence="5">
    <location>
        <begin position="205"/>
        <end position="229"/>
    </location>
</feature>
<reference evidence="6 7" key="1">
    <citation type="journal article" date="2015" name="Genome Biol.">
        <title>Comparative genomics of Steinernema reveals deeply conserved gene regulatory networks.</title>
        <authorList>
            <person name="Dillman A.R."/>
            <person name="Macchietto M."/>
            <person name="Porter C.F."/>
            <person name="Rogers A."/>
            <person name="Williams B."/>
            <person name="Antoshechkin I."/>
            <person name="Lee M.M."/>
            <person name="Goodwin Z."/>
            <person name="Lu X."/>
            <person name="Lewis E.E."/>
            <person name="Goodrich-Blair H."/>
            <person name="Stock S.P."/>
            <person name="Adams B.J."/>
            <person name="Sternberg P.W."/>
            <person name="Mortazavi A."/>
        </authorList>
    </citation>
    <scope>NUCLEOTIDE SEQUENCE [LARGE SCALE GENOMIC DNA]</scope>
    <source>
        <strain evidence="6 7">ALL</strain>
    </source>
</reference>
<comment type="caution">
    <text evidence="6">The sequence shown here is derived from an EMBL/GenBank/DDBJ whole genome shotgun (WGS) entry which is preliminary data.</text>
</comment>
<accession>A0A4U5P0P8</accession>
<dbReference type="EMBL" id="AZBU02000003">
    <property type="protein sequence ID" value="TKR89271.1"/>
    <property type="molecule type" value="Genomic_DNA"/>
</dbReference>
<evidence type="ECO:0000256" key="4">
    <source>
        <dbReference type="ARBA" id="ARBA00022679"/>
    </source>
</evidence>
<gene>
    <name evidence="6" type="ORF">L596_013402</name>
</gene>
<dbReference type="Gene3D" id="3.40.50.2000">
    <property type="entry name" value="Glycogen Phosphorylase B"/>
    <property type="match status" value="1"/>
</dbReference>
<keyword evidence="3" id="KW-0328">Glycosyltransferase</keyword>
<sequence>MENDLIAELKQENFNLGINEAFDLWGMPFFHKVGIQKHILISSIMLIEWVGAIFAVPNLPSLVLSASFGDFSKHITYYQQFQNLIKVWIGDTFFHGMSTTIQNLIDKKHGKKVIDVVEKLSESHIRDRQLGSSDRIRRDVPMFCVPFFADQIRNAKMIEALEAGLSFTKSAIFFKADLNGYMIFAAKFGGLPEKRMPMLGYMQHYLLDIIIPALLIILLILLVLLYMTYRFVKL</sequence>
<dbReference type="Proteomes" id="UP000298663">
    <property type="component" value="Unassembled WGS sequence"/>
</dbReference>
<evidence type="ECO:0000256" key="3">
    <source>
        <dbReference type="ARBA" id="ARBA00022676"/>
    </source>
</evidence>
<proteinExistence type="inferred from homology"/>
<organism evidence="6 7">
    <name type="scientific">Steinernema carpocapsae</name>
    <name type="common">Entomopathogenic nematode</name>
    <dbReference type="NCBI Taxonomy" id="34508"/>
    <lineage>
        <taxon>Eukaryota</taxon>
        <taxon>Metazoa</taxon>
        <taxon>Ecdysozoa</taxon>
        <taxon>Nematoda</taxon>
        <taxon>Chromadorea</taxon>
        <taxon>Rhabditida</taxon>
        <taxon>Tylenchina</taxon>
        <taxon>Panagrolaimomorpha</taxon>
        <taxon>Strongyloidoidea</taxon>
        <taxon>Steinernematidae</taxon>
        <taxon>Steinernema</taxon>
    </lineage>
</organism>
<evidence type="ECO:0000313" key="7">
    <source>
        <dbReference type="Proteomes" id="UP000298663"/>
    </source>
</evidence>
<keyword evidence="4" id="KW-0808">Transferase</keyword>
<evidence type="ECO:0000256" key="2">
    <source>
        <dbReference type="ARBA" id="ARBA00012544"/>
    </source>
</evidence>
<keyword evidence="5" id="KW-1133">Transmembrane helix</keyword>
<dbReference type="STRING" id="34508.A0A4U5P0P8"/>
<reference evidence="6 7" key="2">
    <citation type="journal article" date="2019" name="G3 (Bethesda)">
        <title>Hybrid Assembly of the Genome of the Entomopathogenic Nematode Steinernema carpocapsae Identifies the X-Chromosome.</title>
        <authorList>
            <person name="Serra L."/>
            <person name="Macchietto M."/>
            <person name="Macias-Munoz A."/>
            <person name="McGill C.J."/>
            <person name="Rodriguez I.M."/>
            <person name="Rodriguez B."/>
            <person name="Murad R."/>
            <person name="Mortazavi A."/>
        </authorList>
    </citation>
    <scope>NUCLEOTIDE SEQUENCE [LARGE SCALE GENOMIC DNA]</scope>
    <source>
        <strain evidence="6 7">ALL</strain>
    </source>
</reference>
<keyword evidence="5" id="KW-0472">Membrane</keyword>
<comment type="similarity">
    <text evidence="1">Belongs to the UDP-glycosyltransferase family.</text>
</comment>
<dbReference type="OrthoDB" id="5835829at2759"/>
<evidence type="ECO:0000313" key="6">
    <source>
        <dbReference type="EMBL" id="TKR89271.1"/>
    </source>
</evidence>
<evidence type="ECO:0000256" key="1">
    <source>
        <dbReference type="ARBA" id="ARBA00009995"/>
    </source>
</evidence>
<dbReference type="PANTHER" id="PTHR48043:SF145">
    <property type="entry name" value="FI06409P-RELATED"/>
    <property type="match status" value="1"/>
</dbReference>
<evidence type="ECO:0000256" key="5">
    <source>
        <dbReference type="SAM" id="Phobius"/>
    </source>
</evidence>
<dbReference type="EC" id="2.4.1.17" evidence="2"/>